<dbReference type="SUPFAM" id="SSF55781">
    <property type="entry name" value="GAF domain-like"/>
    <property type="match status" value="1"/>
</dbReference>
<accession>X0T4K8</accession>
<name>X0T4K8_9ZZZZ</name>
<evidence type="ECO:0000313" key="3">
    <source>
        <dbReference type="EMBL" id="GAF88159.1"/>
    </source>
</evidence>
<feature type="transmembrane region" description="Helical" evidence="2">
    <location>
        <begin position="95"/>
        <end position="113"/>
    </location>
</feature>
<feature type="region of interest" description="Disordered" evidence="1">
    <location>
        <begin position="254"/>
        <end position="280"/>
    </location>
</feature>
<feature type="transmembrane region" description="Helical" evidence="2">
    <location>
        <begin position="36"/>
        <end position="56"/>
    </location>
</feature>
<feature type="non-terminal residue" evidence="3">
    <location>
        <position position="280"/>
    </location>
</feature>
<dbReference type="AlphaFoldDB" id="X0T4K8"/>
<feature type="transmembrane region" description="Helical" evidence="2">
    <location>
        <begin position="68"/>
        <end position="89"/>
    </location>
</feature>
<proteinExistence type="predicted"/>
<evidence type="ECO:0008006" key="4">
    <source>
        <dbReference type="Google" id="ProtNLM"/>
    </source>
</evidence>
<evidence type="ECO:0000256" key="2">
    <source>
        <dbReference type="SAM" id="Phobius"/>
    </source>
</evidence>
<feature type="compositionally biased region" description="Basic and acidic residues" evidence="1">
    <location>
        <begin position="259"/>
        <end position="273"/>
    </location>
</feature>
<dbReference type="InterPro" id="IPR029016">
    <property type="entry name" value="GAF-like_dom_sf"/>
</dbReference>
<organism evidence="3">
    <name type="scientific">marine sediment metagenome</name>
    <dbReference type="NCBI Taxonomy" id="412755"/>
    <lineage>
        <taxon>unclassified sequences</taxon>
        <taxon>metagenomes</taxon>
        <taxon>ecological metagenomes</taxon>
    </lineage>
</organism>
<feature type="non-terminal residue" evidence="3">
    <location>
        <position position="1"/>
    </location>
</feature>
<reference evidence="3" key="1">
    <citation type="journal article" date="2014" name="Front. Microbiol.">
        <title>High frequency of phylogenetically diverse reductive dehalogenase-homologous genes in deep subseafloor sedimentary metagenomes.</title>
        <authorList>
            <person name="Kawai M."/>
            <person name="Futagami T."/>
            <person name="Toyoda A."/>
            <person name="Takaki Y."/>
            <person name="Nishi S."/>
            <person name="Hori S."/>
            <person name="Arai W."/>
            <person name="Tsubouchi T."/>
            <person name="Morono Y."/>
            <person name="Uchiyama I."/>
            <person name="Ito T."/>
            <person name="Fujiyama A."/>
            <person name="Inagaki F."/>
            <person name="Takami H."/>
        </authorList>
    </citation>
    <scope>NUCLEOTIDE SEQUENCE</scope>
    <source>
        <strain evidence="3">Expedition CK06-06</strain>
    </source>
</reference>
<sequence>ISLWFLVMAVGSVPYAQVQQLPPGSLIPWWQLLNELVYLISFSFLPLSLTIAVLRYRLYDIDIIINRTLVYGALTVTTMGIYVFIVGYLGSLVQAINQTAFAFLATGLVALIFQPLRERLQRGVNRLMFGERDDPLAVLSSLSKRLEGASEPEAILPSIVETVGQALKLPYVAIEANNGQTTSVVAEYGDLHEGIERLPLIHQSERVGQLVFGRRSPHESFSETEYKLLRNIARQTGAAVHAAKLTADLRRSRQQLVSAREEERRRLRRDLHDGLGPTLA</sequence>
<comment type="caution">
    <text evidence="3">The sequence shown here is derived from an EMBL/GenBank/DDBJ whole genome shotgun (WGS) entry which is preliminary data.</text>
</comment>
<dbReference type="Gene3D" id="3.30.450.40">
    <property type="match status" value="1"/>
</dbReference>
<gene>
    <name evidence="3" type="ORF">S01H1_27208</name>
</gene>
<protein>
    <recommendedName>
        <fullName evidence="4">Signal transduction histidine kinase subgroup 3 dimerisation and phosphoacceptor domain-containing protein</fullName>
    </recommendedName>
</protein>
<keyword evidence="2" id="KW-1133">Transmembrane helix</keyword>
<evidence type="ECO:0000256" key="1">
    <source>
        <dbReference type="SAM" id="MobiDB-lite"/>
    </source>
</evidence>
<keyword evidence="2" id="KW-0472">Membrane</keyword>
<dbReference type="EMBL" id="BARS01016548">
    <property type="protein sequence ID" value="GAF88159.1"/>
    <property type="molecule type" value="Genomic_DNA"/>
</dbReference>
<keyword evidence="2" id="KW-0812">Transmembrane</keyword>